<sequence>MWRKADKGQKAEAIRRFMLERFKVEVAVVDSLTDPDGITVMLADGGLLPVEQSKALADFLLGYRVFGGR</sequence>
<organism evidence="1 2">
    <name type="scientific">Arthrobacter phage Kuleana</name>
    <dbReference type="NCBI Taxonomy" id="2653270"/>
    <lineage>
        <taxon>Viruses</taxon>
        <taxon>Duplodnaviria</taxon>
        <taxon>Heunggongvirae</taxon>
        <taxon>Uroviricota</taxon>
        <taxon>Caudoviricetes</taxon>
        <taxon>Kuleanavirus</taxon>
        <taxon>Kuleanavirus kuleana</taxon>
    </lineage>
</organism>
<accession>A0A5Q2WE72</accession>
<evidence type="ECO:0000313" key="1">
    <source>
        <dbReference type="EMBL" id="QGH74554.1"/>
    </source>
</evidence>
<proteinExistence type="predicted"/>
<dbReference type="Proteomes" id="UP000394254">
    <property type="component" value="Segment"/>
</dbReference>
<dbReference type="EMBL" id="MN484600">
    <property type="protein sequence ID" value="QGH74554.1"/>
    <property type="molecule type" value="Genomic_DNA"/>
</dbReference>
<protein>
    <submittedName>
        <fullName evidence="1">Uncharacterized protein</fullName>
    </submittedName>
</protein>
<gene>
    <name evidence="1" type="primary">67</name>
    <name evidence="1" type="ORF">SEA_KULEANA_67</name>
</gene>
<dbReference type="KEGG" id="vg:55814243"/>
<dbReference type="RefSeq" id="YP_009884875.1">
    <property type="nucleotide sequence ID" value="NC_049473.1"/>
</dbReference>
<reference evidence="1 2" key="1">
    <citation type="submission" date="2019-09" db="EMBL/GenBank/DDBJ databases">
        <authorList>
            <person name="Barrows A.R."/>
            <person name="Franco J.W."/>
            <person name="Javier C.J."/>
            <person name="Lucero K.A."/>
            <person name="Madrid E.R."/>
            <person name="Margerin I.A.R."/>
            <person name="Moore C.L."/>
            <person name="Neustel K.S."/>
            <person name="Ornellas N.W."/>
            <person name="Oshiro K."/>
            <person name="Severson C.G."/>
            <person name="Vavra L.H."/>
            <person name="Wilcer A."/>
            <person name="Donachie S.P."/>
            <person name="Reed F.A."/>
            <person name="Palecanda S."/>
            <person name="Chong R.A."/>
            <person name="Porter M.L."/>
            <person name="Washington J.M."/>
            <person name="Garlena R.A."/>
            <person name="Russell D.A."/>
            <person name="Pope W.H."/>
            <person name="Jacobs-Sera D."/>
            <person name="Hatfull G.F."/>
        </authorList>
    </citation>
    <scope>NUCLEOTIDE SEQUENCE [LARGE SCALE GENOMIC DNA]</scope>
</reference>
<keyword evidence="2" id="KW-1185">Reference proteome</keyword>
<dbReference type="GeneID" id="55814243"/>
<name>A0A5Q2WE72_9CAUD</name>
<evidence type="ECO:0000313" key="2">
    <source>
        <dbReference type="Proteomes" id="UP000394254"/>
    </source>
</evidence>